<sequence>MMSEQCPHATAQKVKAPSVTGITSRRLSNTHLPGPPGHRVMGSYPEYAKDRNKFLRDAVRQYGDVVRIKLPLRDLVVLGNPDDAHQAMGDTSGEYSKFGNYHPALAKRQNGLSFIEGDLFRERRRILSPLVTRGGLKSTFHANAEAYLESLDANIAAATNADGITDLQEAIFQTLLRGVLRQTFTEPFTAEEIHDLHDGLSTFTKFLGSTLKIADPPNLVRPWGRYKIRPWAVYSAGKIVKDRVVERQNSPSLGTYGDVLDGMLVGYKKLKNPISFWDLCFDVATMTSASYGTTAGAITQTVVRTCLAEEAKVRLVEESDTVDLSQPTVDSIRTMRWVKACFEESMRMQGLPLLLRFTAEGASFQGYDIAPNTMLGVPISTIHRDERWWNDPDTFDPERFYDHSKRVDAPRLLHYLAWGAGPHRCTGAQLGYLIAPYLVALIFNRYKIELPPNWKLTEDPGLAPMIKGGFNVRMTPR</sequence>
<dbReference type="PANTHER" id="PTHR24301:SF2">
    <property type="entry name" value="THROMBOXANE-A SYNTHASE"/>
    <property type="match status" value="1"/>
</dbReference>
<evidence type="ECO:0000256" key="2">
    <source>
        <dbReference type="SAM" id="MobiDB-lite"/>
    </source>
</evidence>
<dbReference type="InterPro" id="IPR001128">
    <property type="entry name" value="Cyt_P450"/>
</dbReference>
<keyword evidence="4" id="KW-1185">Reference proteome</keyword>
<reference evidence="3 4" key="1">
    <citation type="journal article" date="2014" name="BMC Genomics">
        <title>Genome based analysis of type-I polyketide synthase and nonribosomal peptide synthetase gene clusters in seven strains of five representative Nocardia species.</title>
        <authorList>
            <person name="Komaki H."/>
            <person name="Ichikawa N."/>
            <person name="Hosoyama A."/>
            <person name="Takahashi-Nakaguchi A."/>
            <person name="Matsuzawa T."/>
            <person name="Suzuki K."/>
            <person name="Fujita N."/>
            <person name="Gonoi T."/>
        </authorList>
    </citation>
    <scope>NUCLEOTIDE SEQUENCE [LARGE SCALE GENOMIC DNA]</scope>
    <source>
        <strain evidence="3 4">NBRC 15531</strain>
    </source>
</reference>
<dbReference type="PRINTS" id="PR00463">
    <property type="entry name" value="EP450I"/>
</dbReference>
<accession>U5EDA1</accession>
<dbReference type="Gene3D" id="1.10.630.10">
    <property type="entry name" value="Cytochrome P450"/>
    <property type="match status" value="1"/>
</dbReference>
<comment type="caution">
    <text evidence="3">The sequence shown here is derived from an EMBL/GenBank/DDBJ whole genome shotgun (WGS) entry which is preliminary data.</text>
</comment>
<feature type="binding site" description="axial binding residue" evidence="1">
    <location>
        <position position="425"/>
    </location>
    <ligand>
        <name>heme</name>
        <dbReference type="ChEBI" id="CHEBI:30413"/>
    </ligand>
    <ligandPart>
        <name>Fe</name>
        <dbReference type="ChEBI" id="CHEBI:18248"/>
    </ligandPart>
</feature>
<dbReference type="eggNOG" id="COG2124">
    <property type="taxonomic scope" value="Bacteria"/>
</dbReference>
<evidence type="ECO:0000256" key="1">
    <source>
        <dbReference type="PIRSR" id="PIRSR602401-1"/>
    </source>
</evidence>
<name>U5EDA1_NOCAS</name>
<evidence type="ECO:0000313" key="4">
    <source>
        <dbReference type="Proteomes" id="UP000017048"/>
    </source>
</evidence>
<keyword evidence="1" id="KW-0479">Metal-binding</keyword>
<keyword evidence="1" id="KW-0349">Heme</keyword>
<keyword evidence="1" id="KW-0408">Iron</keyword>
<dbReference type="GO" id="GO:0016705">
    <property type="term" value="F:oxidoreductase activity, acting on paired donors, with incorporation or reduction of molecular oxygen"/>
    <property type="evidence" value="ECO:0007669"/>
    <property type="project" value="InterPro"/>
</dbReference>
<dbReference type="AlphaFoldDB" id="U5EDA1"/>
<dbReference type="EMBL" id="BAFO02000031">
    <property type="protein sequence ID" value="GAD85320.1"/>
    <property type="molecule type" value="Genomic_DNA"/>
</dbReference>
<feature type="region of interest" description="Disordered" evidence="2">
    <location>
        <begin position="1"/>
        <end position="39"/>
    </location>
</feature>
<dbReference type="GO" id="GO:0005506">
    <property type="term" value="F:iron ion binding"/>
    <property type="evidence" value="ECO:0007669"/>
    <property type="project" value="InterPro"/>
</dbReference>
<dbReference type="CDD" id="cd00302">
    <property type="entry name" value="cytochrome_P450"/>
    <property type="match status" value="1"/>
</dbReference>
<dbReference type="InterPro" id="IPR002401">
    <property type="entry name" value="Cyt_P450_E_grp-I"/>
</dbReference>
<dbReference type="STRING" id="1824.SAMN05444423_101675"/>
<dbReference type="PANTHER" id="PTHR24301">
    <property type="entry name" value="THROMBOXANE-A SYNTHASE"/>
    <property type="match status" value="1"/>
</dbReference>
<feature type="compositionally biased region" description="Polar residues" evidence="2">
    <location>
        <begin position="20"/>
        <end position="31"/>
    </location>
</feature>
<dbReference type="GO" id="GO:0020037">
    <property type="term" value="F:heme binding"/>
    <property type="evidence" value="ECO:0007669"/>
    <property type="project" value="InterPro"/>
</dbReference>
<protein>
    <submittedName>
        <fullName evidence="3">Cytochrome P450</fullName>
    </submittedName>
</protein>
<comment type="cofactor">
    <cofactor evidence="1">
        <name>heme</name>
        <dbReference type="ChEBI" id="CHEBI:30413"/>
    </cofactor>
</comment>
<evidence type="ECO:0000313" key="3">
    <source>
        <dbReference type="EMBL" id="GAD85320.1"/>
    </source>
</evidence>
<gene>
    <name evidence="3" type="ORF">NCAST_31_00130</name>
</gene>
<dbReference type="Proteomes" id="UP000017048">
    <property type="component" value="Unassembled WGS sequence"/>
</dbReference>
<dbReference type="Pfam" id="PF00067">
    <property type="entry name" value="p450"/>
    <property type="match status" value="1"/>
</dbReference>
<dbReference type="SUPFAM" id="SSF48264">
    <property type="entry name" value="Cytochrome P450"/>
    <property type="match status" value="1"/>
</dbReference>
<dbReference type="InterPro" id="IPR036396">
    <property type="entry name" value="Cyt_P450_sf"/>
</dbReference>
<organism evidence="3 4">
    <name type="scientific">Nocardia asteroides NBRC 15531</name>
    <dbReference type="NCBI Taxonomy" id="1110697"/>
    <lineage>
        <taxon>Bacteria</taxon>
        <taxon>Bacillati</taxon>
        <taxon>Actinomycetota</taxon>
        <taxon>Actinomycetes</taxon>
        <taxon>Mycobacteriales</taxon>
        <taxon>Nocardiaceae</taxon>
        <taxon>Nocardia</taxon>
    </lineage>
</organism>
<proteinExistence type="predicted"/>
<dbReference type="GO" id="GO:0004497">
    <property type="term" value="F:monooxygenase activity"/>
    <property type="evidence" value="ECO:0007669"/>
    <property type="project" value="InterPro"/>
</dbReference>